<accession>A0A8H7IWL2</accession>
<keyword evidence="3" id="KW-1185">Reference proteome</keyword>
<feature type="compositionally biased region" description="Basic and acidic residues" evidence="1">
    <location>
        <begin position="1"/>
        <end position="11"/>
    </location>
</feature>
<evidence type="ECO:0000256" key="1">
    <source>
        <dbReference type="SAM" id="MobiDB-lite"/>
    </source>
</evidence>
<dbReference type="EMBL" id="RZGK01000023">
    <property type="protein sequence ID" value="KAF9690708.1"/>
    <property type="molecule type" value="Genomic_DNA"/>
</dbReference>
<gene>
    <name evidence="2" type="ORF">EKO04_011525</name>
</gene>
<dbReference type="AlphaFoldDB" id="A0A8H7IWL2"/>
<evidence type="ECO:0000313" key="2">
    <source>
        <dbReference type="EMBL" id="KAF9690708.1"/>
    </source>
</evidence>
<evidence type="ECO:0000313" key="3">
    <source>
        <dbReference type="Proteomes" id="UP000651452"/>
    </source>
</evidence>
<dbReference type="PANTHER" id="PTHR42085">
    <property type="entry name" value="F-BOX DOMAIN-CONTAINING PROTEIN"/>
    <property type="match status" value="1"/>
</dbReference>
<protein>
    <submittedName>
        <fullName evidence="2">Uncharacterized protein</fullName>
    </submittedName>
</protein>
<dbReference type="Proteomes" id="UP000651452">
    <property type="component" value="Unassembled WGS sequence"/>
</dbReference>
<organism evidence="2 3">
    <name type="scientific">Ascochyta lentis</name>
    <dbReference type="NCBI Taxonomy" id="205686"/>
    <lineage>
        <taxon>Eukaryota</taxon>
        <taxon>Fungi</taxon>
        <taxon>Dikarya</taxon>
        <taxon>Ascomycota</taxon>
        <taxon>Pezizomycotina</taxon>
        <taxon>Dothideomycetes</taxon>
        <taxon>Pleosporomycetidae</taxon>
        <taxon>Pleosporales</taxon>
        <taxon>Pleosporineae</taxon>
        <taxon>Didymellaceae</taxon>
        <taxon>Ascochyta</taxon>
    </lineage>
</organism>
<dbReference type="PANTHER" id="PTHR42085:SF1">
    <property type="entry name" value="F-BOX DOMAIN-CONTAINING PROTEIN"/>
    <property type="match status" value="1"/>
</dbReference>
<feature type="region of interest" description="Disordered" evidence="1">
    <location>
        <begin position="1"/>
        <end position="26"/>
    </location>
</feature>
<name>A0A8H7IWL2_9PLEO</name>
<proteinExistence type="predicted"/>
<dbReference type="InterPro" id="IPR038883">
    <property type="entry name" value="AN11006-like"/>
</dbReference>
<comment type="caution">
    <text evidence="2">The sequence shown here is derived from an EMBL/GenBank/DDBJ whole genome shotgun (WGS) entry which is preliminary data.</text>
</comment>
<reference evidence="2" key="2">
    <citation type="submission" date="2020-09" db="EMBL/GenBank/DDBJ databases">
        <title>Reference genome assembly for Australian Ascochyta lentis isolate Al4.</title>
        <authorList>
            <person name="Lee R.C."/>
            <person name="Farfan-Caceres L.M."/>
            <person name="Debler J.W."/>
            <person name="Williams A.H."/>
            <person name="Henares B.M."/>
        </authorList>
    </citation>
    <scope>NUCLEOTIDE SEQUENCE</scope>
    <source>
        <strain evidence="2">Al4</strain>
    </source>
</reference>
<sequence length="494" mass="55473">MRKMPPDDTNHEVTAVTSKPQDPGRPSFLDRAPEIRNALYEALFLFENPLAFTRRNAHARLIFPSVPGIKLLHTCKQIHKEASGVLHSRNTFNFTITDGEDLSTSRVGKWLKTIGASKNLLRVLNLDLSDLCSSLHCQSYGGIDLLPLLKQTALSGSHGSLQISFIHQVGKLCVKCGTNTKSWSSELQVLNNSFKILILQQPLELRTGLRCPRSVTRFEISLDSSTVEMALGKPRRRSYDDWPAVSYFKIKDGQFRRVPSPTRMINLANILSTPLAHKILKTFVSTSGDTVYDLKKRTISRKLPAILQVNHSIRDIVAELMEDQSLTVKLSTEDLEHGFDDFALLEDWAGQMNRDVGACSLIDSQVHFDFETTTQNGLASMPLKANALVCATRLLHSKSNLHYRMVDANNKQVYEQTSVVLRTLRFNFLVFLANLVDTHPAHLLLPCPVIWADCQGSMLYAEFGNKGTGSEIVVNKLVGRKWHNEKKMEKTCCD</sequence>
<dbReference type="OrthoDB" id="3693499at2759"/>
<reference evidence="2" key="1">
    <citation type="submission" date="2018-12" db="EMBL/GenBank/DDBJ databases">
        <authorList>
            <person name="Syme R.A."/>
            <person name="Farfan-Caceres L."/>
            <person name="Lichtenzveig J."/>
        </authorList>
    </citation>
    <scope>NUCLEOTIDE SEQUENCE</scope>
    <source>
        <strain evidence="2">Al4</strain>
    </source>
</reference>